<proteinExistence type="predicted"/>
<evidence type="ECO:0000313" key="1">
    <source>
        <dbReference type="EMBL" id="PHU35384.1"/>
    </source>
</evidence>
<protein>
    <recommendedName>
        <fullName evidence="3">Type I restriction enzyme R protein N-terminal domain-containing protein</fullName>
    </recommendedName>
</protein>
<dbReference type="AlphaFoldDB" id="A0A2G3DWL2"/>
<dbReference type="RefSeq" id="WP_099391688.1">
    <property type="nucleotide sequence ID" value="NZ_PDYF01000010.1"/>
</dbReference>
<evidence type="ECO:0000313" key="2">
    <source>
        <dbReference type="Proteomes" id="UP000225889"/>
    </source>
</evidence>
<accession>A0A2G3DWL2</accession>
<gene>
    <name evidence="1" type="ORF">CSX01_05305</name>
</gene>
<organism evidence="1 2">
    <name type="scientific">Pseudobutyrivibrio ruminis</name>
    <dbReference type="NCBI Taxonomy" id="46206"/>
    <lineage>
        <taxon>Bacteria</taxon>
        <taxon>Bacillati</taxon>
        <taxon>Bacillota</taxon>
        <taxon>Clostridia</taxon>
        <taxon>Lachnospirales</taxon>
        <taxon>Lachnospiraceae</taxon>
        <taxon>Pseudobutyrivibrio</taxon>
    </lineage>
</organism>
<dbReference type="EMBL" id="PDYF01000010">
    <property type="protein sequence ID" value="PHU35384.1"/>
    <property type="molecule type" value="Genomic_DNA"/>
</dbReference>
<name>A0A2G3DWL2_9FIRM</name>
<reference evidence="1 2" key="1">
    <citation type="submission" date="2017-10" db="EMBL/GenBank/DDBJ databases">
        <title>Resolving the taxonomy of Roseburia spp., Eubacterium rectale and Agathobacter spp. through phylogenomic analysis.</title>
        <authorList>
            <person name="Sheridan P.O."/>
            <person name="Walker A.W."/>
            <person name="Duncan S.H."/>
            <person name="Scott K.P."/>
            <person name="Toole P.W.O."/>
            <person name="Luis P."/>
            <person name="Flint H.J."/>
        </authorList>
    </citation>
    <scope>NUCLEOTIDE SEQUENCE [LARGE SCALE GENOMIC DNA]</scope>
    <source>
        <strain evidence="1 2">JK626</strain>
    </source>
</reference>
<sequence length="158" mass="17924">MKRDYTLPDGTVIEVNAKKETIPDIDVSKMSEQELENHCVELFSKFGWDVRKEEIVKLEKGSFRADLVIGDGGRDYGFVEVVSSSTPEGMIKKKESIECIMDACKPDVCILTNGTVFDIFYKGEYTGTQEVPPTPEDLRRTNRLLAYAKAFKELRSEE</sequence>
<dbReference type="Proteomes" id="UP000225889">
    <property type="component" value="Unassembled WGS sequence"/>
</dbReference>
<reference evidence="1 2" key="2">
    <citation type="submission" date="2017-10" db="EMBL/GenBank/DDBJ databases">
        <authorList>
            <person name="Banno H."/>
            <person name="Chua N.-H."/>
        </authorList>
    </citation>
    <scope>NUCLEOTIDE SEQUENCE [LARGE SCALE GENOMIC DNA]</scope>
    <source>
        <strain evidence="1 2">JK626</strain>
    </source>
</reference>
<comment type="caution">
    <text evidence="1">The sequence shown here is derived from an EMBL/GenBank/DDBJ whole genome shotgun (WGS) entry which is preliminary data.</text>
</comment>
<evidence type="ECO:0008006" key="3">
    <source>
        <dbReference type="Google" id="ProtNLM"/>
    </source>
</evidence>